<dbReference type="AlphaFoldDB" id="A0A1I0XYP7"/>
<reference evidence="1" key="1">
    <citation type="submission" date="2016-10" db="EMBL/GenBank/DDBJ databases">
        <authorList>
            <person name="de Groot N.N."/>
        </authorList>
    </citation>
    <scope>NUCLEOTIDE SEQUENCE [LARGE SCALE GENOMIC DNA]</scope>
    <source>
        <strain evidence="1">CGMCC 1.10697</strain>
    </source>
</reference>
<dbReference type="Proteomes" id="UP000199113">
    <property type="component" value="Unassembled WGS sequence"/>
</dbReference>
<dbReference type="RefSeq" id="WP_091197258.1">
    <property type="nucleotide sequence ID" value="NZ_FOKC01000003.1"/>
</dbReference>
<sequence length="107" mass="11267">MVTVPPTILEPFLAAADEAAQQRDDVDQDVARELMEEAATMLHNSLALDDLDEHDLAVVVAGLSRALVAPDPTEAVRALPDAVSDQDVHDPAGVQAAYVVAASVLQL</sequence>
<proteinExistence type="predicted"/>
<name>A0A1I0XYP7_9ACTN</name>
<dbReference type="EMBL" id="FOKC01000003">
    <property type="protein sequence ID" value="SFB06034.1"/>
    <property type="molecule type" value="Genomic_DNA"/>
</dbReference>
<organism evidence="1 2">
    <name type="scientific">Nocardioides alpinus</name>
    <dbReference type="NCBI Taxonomy" id="748909"/>
    <lineage>
        <taxon>Bacteria</taxon>
        <taxon>Bacillati</taxon>
        <taxon>Actinomycetota</taxon>
        <taxon>Actinomycetes</taxon>
        <taxon>Propionibacteriales</taxon>
        <taxon>Nocardioidaceae</taxon>
        <taxon>Nocardioides</taxon>
    </lineage>
</organism>
<evidence type="ECO:0000313" key="2">
    <source>
        <dbReference type="Proteomes" id="UP000199113"/>
    </source>
</evidence>
<accession>A0A1I0XYP7</accession>
<gene>
    <name evidence="1" type="ORF">SAMN05192575_103126</name>
</gene>
<protein>
    <submittedName>
        <fullName evidence="1">Uncharacterized protein</fullName>
    </submittedName>
</protein>
<evidence type="ECO:0000313" key="1">
    <source>
        <dbReference type="EMBL" id="SFB06034.1"/>
    </source>
</evidence>